<protein>
    <recommendedName>
        <fullName evidence="5">Protein FMP25, mitochondrial</fullName>
    </recommendedName>
</protein>
<keyword evidence="2" id="KW-1133">Transmembrane helix</keyword>
<dbReference type="STRING" id="436907.A7TFN1"/>
<dbReference type="InterPro" id="IPR053245">
    <property type="entry name" value="MitoProcess-Associated"/>
</dbReference>
<feature type="transmembrane region" description="Helical" evidence="2">
    <location>
        <begin position="90"/>
        <end position="113"/>
    </location>
</feature>
<dbReference type="Gene3D" id="2.130.10.30">
    <property type="entry name" value="Regulator of chromosome condensation 1/beta-lactamase-inhibitor protein II"/>
    <property type="match status" value="1"/>
</dbReference>
<reference evidence="3 4" key="1">
    <citation type="journal article" date="2007" name="Proc. Natl. Acad. Sci. U.S.A.">
        <title>Independent sorting-out of thousands of duplicated gene pairs in two yeast species descended from a whole-genome duplication.</title>
        <authorList>
            <person name="Scannell D.R."/>
            <person name="Frank A.C."/>
            <person name="Conant G.C."/>
            <person name="Byrne K.P."/>
            <person name="Woolfit M."/>
            <person name="Wolfe K.H."/>
        </authorList>
    </citation>
    <scope>NUCLEOTIDE SEQUENCE [LARGE SCALE GENOMIC DNA]</scope>
    <source>
        <strain evidence="4">ATCC 22028 / DSM 70294 / BCRC 21397 / CBS 2163 / NBRC 10782 / NRRL Y-8283 / UCD 57-17</strain>
    </source>
</reference>
<keyword evidence="2" id="KW-0472">Membrane</keyword>
<evidence type="ECO:0000256" key="1">
    <source>
        <dbReference type="PROSITE-ProRule" id="PRU00235"/>
    </source>
</evidence>
<evidence type="ECO:0000313" key="3">
    <source>
        <dbReference type="EMBL" id="EDO18839.1"/>
    </source>
</evidence>
<dbReference type="RefSeq" id="XP_001646697.1">
    <property type="nucleotide sequence ID" value="XM_001646647.1"/>
</dbReference>
<dbReference type="Pfam" id="PF00415">
    <property type="entry name" value="RCC1"/>
    <property type="match status" value="1"/>
</dbReference>
<dbReference type="SUPFAM" id="SSF50985">
    <property type="entry name" value="RCC1/BLIP-II"/>
    <property type="match status" value="1"/>
</dbReference>
<dbReference type="PANTHER" id="PTHR47563:SF1">
    <property type="entry name" value="PROTEIN FMP25, MITOCHONDRIAL"/>
    <property type="match status" value="1"/>
</dbReference>
<feature type="repeat" description="RCC1" evidence="1">
    <location>
        <begin position="469"/>
        <end position="523"/>
    </location>
</feature>
<dbReference type="GO" id="GO:0005743">
    <property type="term" value="C:mitochondrial inner membrane"/>
    <property type="evidence" value="ECO:0007669"/>
    <property type="project" value="EnsemblFungi"/>
</dbReference>
<dbReference type="GO" id="GO:0034551">
    <property type="term" value="P:mitochondrial respiratory chain complex III assembly"/>
    <property type="evidence" value="ECO:0007669"/>
    <property type="project" value="EnsemblFungi"/>
</dbReference>
<dbReference type="PANTHER" id="PTHR47563">
    <property type="entry name" value="PROTEIN FMP25, MITOCHONDRIAL"/>
    <property type="match status" value="1"/>
</dbReference>
<keyword evidence="2" id="KW-0812">Transmembrane</keyword>
<proteinExistence type="predicted"/>
<dbReference type="InterPro" id="IPR000408">
    <property type="entry name" value="Reg_chr_condens"/>
</dbReference>
<dbReference type="Proteomes" id="UP000000267">
    <property type="component" value="Unassembled WGS sequence"/>
</dbReference>
<evidence type="ECO:0008006" key="5">
    <source>
        <dbReference type="Google" id="ProtNLM"/>
    </source>
</evidence>
<dbReference type="InParanoid" id="A7TFN1"/>
<dbReference type="KEGG" id="vpo:Kpol_1023p8"/>
<gene>
    <name evidence="3" type="ORF">Kpol_1023p8</name>
</gene>
<keyword evidence="4" id="KW-1185">Reference proteome</keyword>
<dbReference type="eggNOG" id="KOG1426">
    <property type="taxonomic scope" value="Eukaryota"/>
</dbReference>
<dbReference type="EMBL" id="DS480384">
    <property type="protein sequence ID" value="EDO18839.1"/>
    <property type="molecule type" value="Genomic_DNA"/>
</dbReference>
<dbReference type="OrthoDB" id="10256179at2759"/>
<dbReference type="InterPro" id="IPR009091">
    <property type="entry name" value="RCC1/BLIP-II"/>
</dbReference>
<feature type="repeat" description="RCC1" evidence="1">
    <location>
        <begin position="392"/>
        <end position="453"/>
    </location>
</feature>
<evidence type="ECO:0000313" key="4">
    <source>
        <dbReference type="Proteomes" id="UP000000267"/>
    </source>
</evidence>
<name>A7TFN1_VANPO</name>
<dbReference type="AlphaFoldDB" id="A7TFN1"/>
<dbReference type="Pfam" id="PF13540">
    <property type="entry name" value="RCC1_2"/>
    <property type="match status" value="1"/>
</dbReference>
<organism evidence="4">
    <name type="scientific">Vanderwaltozyma polyspora (strain ATCC 22028 / DSM 70294 / BCRC 21397 / CBS 2163 / NBRC 10782 / NRRL Y-8283 / UCD 57-17)</name>
    <name type="common">Kluyveromyces polysporus</name>
    <dbReference type="NCBI Taxonomy" id="436907"/>
    <lineage>
        <taxon>Eukaryota</taxon>
        <taxon>Fungi</taxon>
        <taxon>Dikarya</taxon>
        <taxon>Ascomycota</taxon>
        <taxon>Saccharomycotina</taxon>
        <taxon>Saccharomycetes</taxon>
        <taxon>Saccharomycetales</taxon>
        <taxon>Saccharomycetaceae</taxon>
        <taxon>Vanderwaltozyma</taxon>
    </lineage>
</organism>
<dbReference type="HOGENOM" id="CLU_028610_1_0_1"/>
<sequence length="592" mass="67061">MLSASGKNVVHCFPRYGTLSSKRLIHQTRSILNKKEEFRVDEADLFAPRLNGSDYKSVRESKLNYDWNQGRSEEEMKKESHERMERMAKLTAMFQGIMIVVGIGAVGTTYMNWPAIESWWVRKGKRLLGYSSSEGHVNKKIFKKKTPIVPIVPETQLGPTVPGVYYWGHQVNSSGKETDVAFPLRVTHLDNMQFRDIYLGNDGNNLAIDSRGDLLSWNCDRKHLLLADQNLVKLKVSNNTAYGLNRSGEILVIPIKNDQALESHKSLKRSFFLPWKKYTTYNWKLDVKHSFQDRGEKYVTDFDAGKEHLVLLSNKGKAYSCSTGLKLLNNSKSRGQFGIPAFSQFDTLPEPHKLYEIELLNKGIDKLDNLIVRKIEQVCCGNYHTAARDSKGNVFTFGSNTYGQLGYPISYNSEIVSFPKQVGKLQPYFSRDEYYRATNIEATAEATFLTVGSQTMEKHFQNNSEFVKTKYFAFGNGINGTLGSGNFKNSQSGPIPLKVLNDTQDKVANWSCGEEHILCKLENGYVVGWGLNSSYQLANGKKIKTARPENSLDLLKPGEKISYEDLRNTKLCLNEKQQIATGGNSCCIYWRI</sequence>
<dbReference type="PhylomeDB" id="A7TFN1"/>
<dbReference type="PROSITE" id="PS50012">
    <property type="entry name" value="RCC1_3"/>
    <property type="match status" value="2"/>
</dbReference>
<dbReference type="OMA" id="YDQPHEI"/>
<dbReference type="FunCoup" id="A7TFN1">
    <property type="interactions" value="33"/>
</dbReference>
<dbReference type="GeneID" id="5547153"/>
<evidence type="ECO:0000256" key="2">
    <source>
        <dbReference type="SAM" id="Phobius"/>
    </source>
</evidence>
<accession>A7TFN1</accession>